<name>A0A7K4AVU4_9EURY</name>
<organism evidence="1 2">
    <name type="scientific">Methanosarcina flavescens</name>
    <dbReference type="NCBI Taxonomy" id="1715806"/>
    <lineage>
        <taxon>Archaea</taxon>
        <taxon>Methanobacteriati</taxon>
        <taxon>Methanobacteriota</taxon>
        <taxon>Stenosarchaea group</taxon>
        <taxon>Methanomicrobia</taxon>
        <taxon>Methanosarcinales</taxon>
        <taxon>Methanosarcinaceae</taxon>
        <taxon>Methanosarcina</taxon>
    </lineage>
</organism>
<dbReference type="EMBL" id="JAAYQL010000045">
    <property type="protein sequence ID" value="NLK32816.1"/>
    <property type="molecule type" value="Genomic_DNA"/>
</dbReference>
<reference evidence="1 2" key="1">
    <citation type="journal article" date="2020" name="Biotechnol. Biofuels">
        <title>New insights from the biogas microbiome by comprehensive genome-resolved metagenomics of nearly 1600 species originating from multiple anaerobic digesters.</title>
        <authorList>
            <person name="Campanaro S."/>
            <person name="Treu L."/>
            <person name="Rodriguez-R L.M."/>
            <person name="Kovalovszki A."/>
            <person name="Ziels R.M."/>
            <person name="Maus I."/>
            <person name="Zhu X."/>
            <person name="Kougias P.G."/>
            <person name="Basile A."/>
            <person name="Luo G."/>
            <person name="Schluter A."/>
            <person name="Konstantinidis K.T."/>
            <person name="Angelidaki I."/>
        </authorList>
    </citation>
    <scope>NUCLEOTIDE SEQUENCE [LARGE SCALE GENOMIC DNA]</scope>
    <source>
        <strain evidence="1">AS22ysBPME_46</strain>
    </source>
</reference>
<comment type="caution">
    <text evidence="1">The sequence shown here is derived from an EMBL/GenBank/DDBJ whole genome shotgun (WGS) entry which is preliminary data.</text>
</comment>
<accession>A0A7K4AVU4</accession>
<gene>
    <name evidence="1" type="ORF">GX302_08300</name>
</gene>
<dbReference type="AlphaFoldDB" id="A0A7K4AVU4"/>
<evidence type="ECO:0000313" key="1">
    <source>
        <dbReference type="EMBL" id="NLK32816.1"/>
    </source>
</evidence>
<dbReference type="GO" id="GO:1990077">
    <property type="term" value="C:primosome complex"/>
    <property type="evidence" value="ECO:0007669"/>
    <property type="project" value="UniProtKB-KW"/>
</dbReference>
<dbReference type="GO" id="GO:0046872">
    <property type="term" value="F:metal ion binding"/>
    <property type="evidence" value="ECO:0007669"/>
    <property type="project" value="UniProtKB-KW"/>
</dbReference>
<dbReference type="GO" id="GO:0051539">
    <property type="term" value="F:4 iron, 4 sulfur cluster binding"/>
    <property type="evidence" value="ECO:0007669"/>
    <property type="project" value="UniProtKB-KW"/>
</dbReference>
<protein>
    <submittedName>
        <fullName evidence="1">Uncharacterized protein</fullName>
    </submittedName>
</protein>
<evidence type="ECO:0000313" key="2">
    <source>
        <dbReference type="Proteomes" id="UP000585579"/>
    </source>
</evidence>
<sequence>MSFPTTASKETVEHYRRPEVKDTILRLSAFSGDSQAGYRWFCGDYRDWYRKSKNIRLAREGTNFEYTELTNKYRTLYYSTGFFNPDLFSMDLKQHIRTPLMNRISVLNCVGMSALFDIDAKAKVGGHGSNIHEPEVKKAVELMTKLVIDYLRQYAPNSVYAAFSGGGAYVLLHHEVFADYFEEARNTDDLIKRVKALYKALNKLIDELNAEFKEKYPEYGELAAIDPINQPKRLVKTLLSVHKKYDYAVVPLDLENPEINYEEAKLPVSVAVLKKCENWYKYGKPSPAFLQSLQKDIDTFMTDEKLKRPRYSKEYGNPTIAKNKCDILTFPPCIRNIITRKVGGNGATRALGVLAAFLGGIGWEEEEAKALWSHVANTWGAETSNIFESWFRQMKCPSCKTLNTQGNGYPELDLVNFDACKPNQRCHTVRKTNPVYCASQELYKKSFSSR</sequence>
<dbReference type="Proteomes" id="UP000585579">
    <property type="component" value="Unassembled WGS sequence"/>
</dbReference>
<dbReference type="GO" id="GO:0006269">
    <property type="term" value="P:DNA replication, synthesis of primer"/>
    <property type="evidence" value="ECO:0007669"/>
    <property type="project" value="UniProtKB-KW"/>
</dbReference>
<proteinExistence type="predicted"/>